<evidence type="ECO:0000256" key="1">
    <source>
        <dbReference type="ARBA" id="ARBA00004651"/>
    </source>
</evidence>
<dbReference type="PANTHER" id="PTHR42770">
    <property type="entry name" value="AMINO ACID TRANSPORTER-RELATED"/>
    <property type="match status" value="1"/>
</dbReference>
<protein>
    <submittedName>
        <fullName evidence="7">Amino acid permease</fullName>
    </submittedName>
</protein>
<dbReference type="InterPro" id="IPR050367">
    <property type="entry name" value="APC_superfamily"/>
</dbReference>
<feature type="transmembrane region" description="Helical" evidence="6">
    <location>
        <begin position="12"/>
        <end position="33"/>
    </location>
</feature>
<comment type="caution">
    <text evidence="7">The sequence shown here is derived from an EMBL/GenBank/DDBJ whole genome shotgun (WGS) entry which is preliminary data.</text>
</comment>
<dbReference type="GO" id="GO:0005886">
    <property type="term" value="C:plasma membrane"/>
    <property type="evidence" value="ECO:0007669"/>
    <property type="project" value="UniProtKB-SubCell"/>
</dbReference>
<comment type="subcellular location">
    <subcellularLocation>
        <location evidence="1">Cell membrane</location>
        <topology evidence="1">Multi-pass membrane protein</topology>
    </subcellularLocation>
</comment>
<dbReference type="Proteomes" id="UP000430345">
    <property type="component" value="Unassembled WGS sequence"/>
</dbReference>
<keyword evidence="5 6" id="KW-0472">Membrane</keyword>
<gene>
    <name evidence="7" type="ORF">GBZ86_06015</name>
</gene>
<feature type="transmembrane region" description="Helical" evidence="6">
    <location>
        <begin position="230"/>
        <end position="251"/>
    </location>
</feature>
<feature type="transmembrane region" description="Helical" evidence="6">
    <location>
        <begin position="351"/>
        <end position="378"/>
    </location>
</feature>
<organism evidence="7 8">
    <name type="scientific">Clostridium tarantellae</name>
    <dbReference type="NCBI Taxonomy" id="39493"/>
    <lineage>
        <taxon>Bacteria</taxon>
        <taxon>Bacillati</taxon>
        <taxon>Bacillota</taxon>
        <taxon>Clostridia</taxon>
        <taxon>Eubacteriales</taxon>
        <taxon>Clostridiaceae</taxon>
        <taxon>Clostridium</taxon>
    </lineage>
</organism>
<dbReference type="RefSeq" id="WP_152888723.1">
    <property type="nucleotide sequence ID" value="NZ_WHJC01000057.1"/>
</dbReference>
<evidence type="ECO:0000313" key="8">
    <source>
        <dbReference type="Proteomes" id="UP000430345"/>
    </source>
</evidence>
<evidence type="ECO:0000256" key="4">
    <source>
        <dbReference type="ARBA" id="ARBA00022989"/>
    </source>
</evidence>
<evidence type="ECO:0000313" key="7">
    <source>
        <dbReference type="EMBL" id="MPQ43311.1"/>
    </source>
</evidence>
<feature type="transmembrane region" description="Helical" evidence="6">
    <location>
        <begin position="196"/>
        <end position="218"/>
    </location>
</feature>
<reference evidence="7 8" key="1">
    <citation type="submission" date="2019-10" db="EMBL/GenBank/DDBJ databases">
        <title>The Genome Sequence of Clostridium tarantellae Isolated from Fish Brain.</title>
        <authorList>
            <person name="Bano L."/>
            <person name="Kiel M."/>
            <person name="Sales G."/>
            <person name="Doxey A.C."/>
            <person name="Mansfield M.J."/>
            <person name="Schiavone M."/>
            <person name="Rossetto O."/>
            <person name="Pirazzini M."/>
            <person name="Dobrindt U."/>
            <person name="Montecucco C."/>
        </authorList>
    </citation>
    <scope>NUCLEOTIDE SEQUENCE [LARGE SCALE GENOMIC DNA]</scope>
    <source>
        <strain evidence="7 8">DSM 3997</strain>
    </source>
</reference>
<feature type="transmembrane region" description="Helical" evidence="6">
    <location>
        <begin position="86"/>
        <end position="114"/>
    </location>
</feature>
<keyword evidence="4 6" id="KW-1133">Transmembrane helix</keyword>
<dbReference type="AlphaFoldDB" id="A0A6I1MQZ6"/>
<dbReference type="OrthoDB" id="178667at2"/>
<feature type="transmembrane region" description="Helical" evidence="6">
    <location>
        <begin position="278"/>
        <end position="303"/>
    </location>
</feature>
<feature type="transmembrane region" description="Helical" evidence="6">
    <location>
        <begin position="45"/>
        <end position="65"/>
    </location>
</feature>
<proteinExistence type="predicted"/>
<dbReference type="EMBL" id="WHJC01000057">
    <property type="protein sequence ID" value="MPQ43311.1"/>
    <property type="molecule type" value="Genomic_DNA"/>
</dbReference>
<evidence type="ECO:0000256" key="5">
    <source>
        <dbReference type="ARBA" id="ARBA00023136"/>
    </source>
</evidence>
<evidence type="ECO:0000256" key="3">
    <source>
        <dbReference type="ARBA" id="ARBA00022692"/>
    </source>
</evidence>
<dbReference type="Pfam" id="PF13520">
    <property type="entry name" value="AA_permease_2"/>
    <property type="match status" value="1"/>
</dbReference>
<name>A0A6I1MQZ6_9CLOT</name>
<feature type="transmembrane region" description="Helical" evidence="6">
    <location>
        <begin position="415"/>
        <end position="433"/>
    </location>
</feature>
<feature type="transmembrane region" description="Helical" evidence="6">
    <location>
        <begin position="156"/>
        <end position="176"/>
    </location>
</feature>
<feature type="transmembrane region" description="Helical" evidence="6">
    <location>
        <begin position="390"/>
        <end position="409"/>
    </location>
</feature>
<dbReference type="PIRSF" id="PIRSF006060">
    <property type="entry name" value="AA_transporter"/>
    <property type="match status" value="1"/>
</dbReference>
<feature type="transmembrane region" description="Helical" evidence="6">
    <location>
        <begin position="126"/>
        <end position="144"/>
    </location>
</feature>
<sequence>MEKAKLKKEIGLFTATSLVVGNMMGSGIFMLPATLAQVASPGSILIAWILTGLGALVLSLTYANLGSKIPKTGGVYEYTRLAYGNFMGFTSAWLYWNGSWIGNATIFIVVTTYLGEVITTLTSKPIIGFLFCSALLWIATYINIRGTKLAGKINCIITIFKILLFIFFIVIGLLNFNIANLNPLFPSGKGINTVPIAAALTLWAFMGLETATVAGGEIKNPEKNIKRSTILGMLISTLLYIAISVVAMGAMQSSNLSKSIAPISDIISKGLGLKNITILNIAIAISILGTGFGWLLSTARVAYAAGEDGIFPKVFSKLHPKYDTPYVALIIGSIAINIIFLLNFTKGLSNAYNFIVILATLSYLPIYASTAIGEIILLLKGEQKSNLKNYIGLIIRGLIGFIFSVWAIIASGQEVVMYGFLLIMMGIPLYAYMKIKKEFK</sequence>
<dbReference type="Gene3D" id="1.20.1740.10">
    <property type="entry name" value="Amino acid/polyamine transporter I"/>
    <property type="match status" value="1"/>
</dbReference>
<dbReference type="InterPro" id="IPR002293">
    <property type="entry name" value="AA/rel_permease1"/>
</dbReference>
<keyword evidence="2" id="KW-1003">Cell membrane</keyword>
<feature type="transmembrane region" description="Helical" evidence="6">
    <location>
        <begin position="324"/>
        <end position="345"/>
    </location>
</feature>
<accession>A0A6I1MQZ6</accession>
<keyword evidence="8" id="KW-1185">Reference proteome</keyword>
<evidence type="ECO:0000256" key="6">
    <source>
        <dbReference type="SAM" id="Phobius"/>
    </source>
</evidence>
<dbReference type="GO" id="GO:0022857">
    <property type="term" value="F:transmembrane transporter activity"/>
    <property type="evidence" value="ECO:0007669"/>
    <property type="project" value="InterPro"/>
</dbReference>
<keyword evidence="3 6" id="KW-0812">Transmembrane</keyword>
<dbReference type="PANTHER" id="PTHR42770:SF18">
    <property type="entry name" value="ARGININE_AGMATINE ANTIPORTER"/>
    <property type="match status" value="1"/>
</dbReference>
<evidence type="ECO:0000256" key="2">
    <source>
        <dbReference type="ARBA" id="ARBA00022475"/>
    </source>
</evidence>